<dbReference type="Proteomes" id="UP001589862">
    <property type="component" value="Unassembled WGS sequence"/>
</dbReference>
<evidence type="ECO:0000313" key="2">
    <source>
        <dbReference type="Proteomes" id="UP001589862"/>
    </source>
</evidence>
<accession>A0ABV6PB80</accession>
<protein>
    <recommendedName>
        <fullName evidence="3">MarR family transcriptional regulator</fullName>
    </recommendedName>
</protein>
<proteinExistence type="predicted"/>
<evidence type="ECO:0008006" key="3">
    <source>
        <dbReference type="Google" id="ProtNLM"/>
    </source>
</evidence>
<dbReference type="EMBL" id="JBHLUB010000030">
    <property type="protein sequence ID" value="MFC0582376.1"/>
    <property type="molecule type" value="Genomic_DNA"/>
</dbReference>
<dbReference type="RefSeq" id="WP_377459489.1">
    <property type="nucleotide sequence ID" value="NZ_JBHLUB010000030.1"/>
</dbReference>
<comment type="caution">
    <text evidence="1">The sequence shown here is derived from an EMBL/GenBank/DDBJ whole genome shotgun (WGS) entry which is preliminary data.</text>
</comment>
<name>A0ABV6PB80_9MICC</name>
<organism evidence="1 2">
    <name type="scientific">Micrococcoides hystricis</name>
    <dbReference type="NCBI Taxonomy" id="1572761"/>
    <lineage>
        <taxon>Bacteria</taxon>
        <taxon>Bacillati</taxon>
        <taxon>Actinomycetota</taxon>
        <taxon>Actinomycetes</taxon>
        <taxon>Micrococcales</taxon>
        <taxon>Micrococcaceae</taxon>
        <taxon>Micrococcoides</taxon>
    </lineage>
</organism>
<evidence type="ECO:0000313" key="1">
    <source>
        <dbReference type="EMBL" id="MFC0582376.1"/>
    </source>
</evidence>
<sequence>MFVLTINQRDTAEATDRVDELIAATAHLPALRGFQRSWADEAIGVFEDAPTAIDAALIAVRQRRWSIGIGAGPVLRPFPDDIREAEGYGLIYAREAVERAQASNERVPLAVVGLNEELAGEAQAVLKLLGQLVYTRTDAEWRVLDLLTPGVRGQYKAVAAALGISVQAVSQSVRRSYWIQEWESRPAAARLLGWAGSGEHSFEY</sequence>
<gene>
    <name evidence="1" type="ORF">ACFFFR_08290</name>
</gene>
<keyword evidence="2" id="KW-1185">Reference proteome</keyword>
<reference evidence="1 2" key="1">
    <citation type="submission" date="2024-09" db="EMBL/GenBank/DDBJ databases">
        <authorList>
            <person name="Sun Q."/>
            <person name="Mori K."/>
        </authorList>
    </citation>
    <scope>NUCLEOTIDE SEQUENCE [LARGE SCALE GENOMIC DNA]</scope>
    <source>
        <strain evidence="1 2">NCAIM B.02604</strain>
    </source>
</reference>